<dbReference type="InterPro" id="IPR005467">
    <property type="entry name" value="His_kinase_dom"/>
</dbReference>
<feature type="coiled-coil region" evidence="7">
    <location>
        <begin position="139"/>
        <end position="166"/>
    </location>
</feature>
<name>A0A0C2CM92_9BACT</name>
<dbReference type="InterPro" id="IPR050736">
    <property type="entry name" value="Sensor_HK_Regulatory"/>
</dbReference>
<dbReference type="Pfam" id="PF00512">
    <property type="entry name" value="HisKA"/>
    <property type="match status" value="1"/>
</dbReference>
<comment type="caution">
    <text evidence="9">The sequence shown here is derived from an EMBL/GenBank/DDBJ whole genome shotgun (WGS) entry which is preliminary data.</text>
</comment>
<keyword evidence="6" id="KW-0902">Two-component regulatory system</keyword>
<dbReference type="InterPro" id="IPR036890">
    <property type="entry name" value="HATPase_C_sf"/>
</dbReference>
<keyword evidence="4" id="KW-0808">Transferase</keyword>
<dbReference type="SUPFAM" id="SSF47384">
    <property type="entry name" value="Homodimeric domain of signal transducing histidine kinase"/>
    <property type="match status" value="1"/>
</dbReference>
<dbReference type="PANTHER" id="PTHR43711">
    <property type="entry name" value="TWO-COMPONENT HISTIDINE KINASE"/>
    <property type="match status" value="1"/>
</dbReference>
<dbReference type="PRINTS" id="PR00344">
    <property type="entry name" value="BCTRLSENSOR"/>
</dbReference>
<dbReference type="InterPro" id="IPR003661">
    <property type="entry name" value="HisK_dim/P_dom"/>
</dbReference>
<dbReference type="FunFam" id="3.30.565.10:FF:000006">
    <property type="entry name" value="Sensor histidine kinase WalK"/>
    <property type="match status" value="1"/>
</dbReference>
<dbReference type="Proteomes" id="UP000031599">
    <property type="component" value="Unassembled WGS sequence"/>
</dbReference>
<evidence type="ECO:0000256" key="6">
    <source>
        <dbReference type="ARBA" id="ARBA00023012"/>
    </source>
</evidence>
<evidence type="ECO:0000256" key="2">
    <source>
        <dbReference type="ARBA" id="ARBA00012438"/>
    </source>
</evidence>
<dbReference type="Pfam" id="PF02518">
    <property type="entry name" value="HATPase_c"/>
    <property type="match status" value="1"/>
</dbReference>
<evidence type="ECO:0000259" key="8">
    <source>
        <dbReference type="PROSITE" id="PS50109"/>
    </source>
</evidence>
<dbReference type="EC" id="2.7.13.3" evidence="2"/>
<dbReference type="SMART" id="SM00388">
    <property type="entry name" value="HisKA"/>
    <property type="match status" value="1"/>
</dbReference>
<reference evidence="9 10" key="1">
    <citation type="submission" date="2014-12" db="EMBL/GenBank/DDBJ databases">
        <title>Genome assembly of Enhygromyxa salina DSM 15201.</title>
        <authorList>
            <person name="Sharma G."/>
            <person name="Subramanian S."/>
        </authorList>
    </citation>
    <scope>NUCLEOTIDE SEQUENCE [LARGE SCALE GENOMIC DNA]</scope>
    <source>
        <strain evidence="9 10">DSM 15201</strain>
    </source>
</reference>
<dbReference type="SMART" id="SM00387">
    <property type="entry name" value="HATPase_c"/>
    <property type="match status" value="1"/>
</dbReference>
<evidence type="ECO:0000256" key="7">
    <source>
        <dbReference type="SAM" id="Coils"/>
    </source>
</evidence>
<keyword evidence="5" id="KW-0418">Kinase</keyword>
<comment type="catalytic activity">
    <reaction evidence="1">
        <text>ATP + protein L-histidine = ADP + protein N-phospho-L-histidine.</text>
        <dbReference type="EC" id="2.7.13.3"/>
    </reaction>
</comment>
<evidence type="ECO:0000256" key="4">
    <source>
        <dbReference type="ARBA" id="ARBA00022679"/>
    </source>
</evidence>
<dbReference type="Gene3D" id="3.30.565.10">
    <property type="entry name" value="Histidine kinase-like ATPase, C-terminal domain"/>
    <property type="match status" value="1"/>
</dbReference>
<dbReference type="Gene3D" id="1.10.287.130">
    <property type="match status" value="1"/>
</dbReference>
<dbReference type="AlphaFoldDB" id="A0A0C2CM92"/>
<dbReference type="InterPro" id="IPR003594">
    <property type="entry name" value="HATPase_dom"/>
</dbReference>
<dbReference type="InterPro" id="IPR036097">
    <property type="entry name" value="HisK_dim/P_sf"/>
</dbReference>
<gene>
    <name evidence="9" type="ORF">DB30_01562</name>
</gene>
<dbReference type="CDD" id="cd00075">
    <property type="entry name" value="HATPase"/>
    <property type="match status" value="1"/>
</dbReference>
<accession>A0A0C2CM92</accession>
<evidence type="ECO:0000313" key="9">
    <source>
        <dbReference type="EMBL" id="KIG12371.1"/>
    </source>
</evidence>
<dbReference type="SUPFAM" id="SSF55874">
    <property type="entry name" value="ATPase domain of HSP90 chaperone/DNA topoisomerase II/histidine kinase"/>
    <property type="match status" value="1"/>
</dbReference>
<keyword evidence="3" id="KW-0597">Phosphoprotein</keyword>
<dbReference type="EMBL" id="JMCC02000135">
    <property type="protein sequence ID" value="KIG12371.1"/>
    <property type="molecule type" value="Genomic_DNA"/>
</dbReference>
<organism evidence="9 10">
    <name type="scientific">Enhygromyxa salina</name>
    <dbReference type="NCBI Taxonomy" id="215803"/>
    <lineage>
        <taxon>Bacteria</taxon>
        <taxon>Pseudomonadati</taxon>
        <taxon>Myxococcota</taxon>
        <taxon>Polyangia</taxon>
        <taxon>Nannocystales</taxon>
        <taxon>Nannocystaceae</taxon>
        <taxon>Enhygromyxa</taxon>
    </lineage>
</organism>
<evidence type="ECO:0000256" key="1">
    <source>
        <dbReference type="ARBA" id="ARBA00000085"/>
    </source>
</evidence>
<protein>
    <recommendedName>
        <fullName evidence="2">histidine kinase</fullName>
        <ecNumber evidence="2">2.7.13.3</ecNumber>
    </recommendedName>
</protein>
<evidence type="ECO:0000256" key="5">
    <source>
        <dbReference type="ARBA" id="ARBA00022777"/>
    </source>
</evidence>
<evidence type="ECO:0000313" key="10">
    <source>
        <dbReference type="Proteomes" id="UP000031599"/>
    </source>
</evidence>
<proteinExistence type="predicted"/>
<feature type="domain" description="Histidine kinase" evidence="8">
    <location>
        <begin position="173"/>
        <end position="391"/>
    </location>
</feature>
<dbReference type="CDD" id="cd00082">
    <property type="entry name" value="HisKA"/>
    <property type="match status" value="1"/>
</dbReference>
<dbReference type="GO" id="GO:0000155">
    <property type="term" value="F:phosphorelay sensor kinase activity"/>
    <property type="evidence" value="ECO:0007669"/>
    <property type="project" value="InterPro"/>
</dbReference>
<keyword evidence="7" id="KW-0175">Coiled coil</keyword>
<dbReference type="PROSITE" id="PS50109">
    <property type="entry name" value="HIS_KIN"/>
    <property type="match status" value="1"/>
</dbReference>
<dbReference type="RefSeq" id="WP_052557898.1">
    <property type="nucleotide sequence ID" value="NZ_JMCC02000135.1"/>
</dbReference>
<sequence length="394" mass="42980">MTPVNAILMCDLAGIVREVVREAPFLDLSRARGQPLVALLDPESTLKACAMLDALRTTGWAADWDLTAKVSDALVAIRVTGVTRDGRSMLIVTAPDHDGPDLDLESEFMDANREHANALRALLREGVGRRRDAASLEHLTRLNNEMAVVQRDLAKKNAELARINAQKDTILAFVAHDLRTPLGAVLGFTKLIHRDPNQLSARQVRFLDSISSMTKFMAEMVTDLLEISALESGKLVLDRKPLELGELIARAIVFNEMVARDKGISIAIERARGPAWVEGDASKLEQVMNNLLSNAIKYSHPGTGVMVMVESDAKHVCVEVRDRGQGIPPTELDHVFEAFRTTSVKATAGEKSTGLGLAIVKRIVEAHQGRIWVESEVGVGTSFRAQFPSCAAPT</sequence>
<evidence type="ECO:0000256" key="3">
    <source>
        <dbReference type="ARBA" id="ARBA00022553"/>
    </source>
</evidence>
<dbReference type="InterPro" id="IPR004358">
    <property type="entry name" value="Sig_transdc_His_kin-like_C"/>
</dbReference>
<dbReference type="PANTHER" id="PTHR43711:SF1">
    <property type="entry name" value="HISTIDINE KINASE 1"/>
    <property type="match status" value="1"/>
</dbReference>